<dbReference type="InterPro" id="IPR044925">
    <property type="entry name" value="His-Me_finger_sf"/>
</dbReference>
<comment type="caution">
    <text evidence="5">The sequence shown here is derived from an EMBL/GenBank/DDBJ whole genome shotgun (WGS) entry which is preliminary data.</text>
</comment>
<evidence type="ECO:0000256" key="4">
    <source>
        <dbReference type="SAM" id="SignalP"/>
    </source>
</evidence>
<dbReference type="EMBL" id="BFBB01000002">
    <property type="protein sequence ID" value="GBF48945.1"/>
    <property type="molecule type" value="Genomic_DNA"/>
</dbReference>
<gene>
    <name evidence="5" type="ORF">LPTSP4_04490</name>
</gene>
<keyword evidence="6" id="KW-1185">Reference proteome</keyword>
<dbReference type="PANTHER" id="PTHR33607">
    <property type="entry name" value="ENDONUCLEASE-1"/>
    <property type="match status" value="1"/>
</dbReference>
<evidence type="ECO:0000256" key="2">
    <source>
        <dbReference type="ARBA" id="ARBA00022722"/>
    </source>
</evidence>
<keyword evidence="3" id="KW-0378">Hydrolase</keyword>
<feature type="chain" id="PRO_5015152253" evidence="4">
    <location>
        <begin position="25"/>
        <end position="258"/>
    </location>
</feature>
<name>A0A2P2DWD0_9LEPT</name>
<evidence type="ECO:0000256" key="3">
    <source>
        <dbReference type="ARBA" id="ARBA00022801"/>
    </source>
</evidence>
<dbReference type="GO" id="GO:0004518">
    <property type="term" value="F:nuclease activity"/>
    <property type="evidence" value="ECO:0007669"/>
    <property type="project" value="UniProtKB-KW"/>
</dbReference>
<accession>A0A2P2DWD0</accession>
<comment type="similarity">
    <text evidence="1">Belongs to the EndA/NucM nuclease family.</text>
</comment>
<dbReference type="PANTHER" id="PTHR33607:SF2">
    <property type="entry name" value="ENDONUCLEASE-1"/>
    <property type="match status" value="1"/>
</dbReference>
<proteinExistence type="inferred from homology"/>
<dbReference type="InterPro" id="IPR007346">
    <property type="entry name" value="Endonuclease-I"/>
</dbReference>
<protein>
    <submittedName>
        <fullName evidence="5">Nuclease, EndA/NucM family</fullName>
    </submittedName>
</protein>
<evidence type="ECO:0000313" key="6">
    <source>
        <dbReference type="Proteomes" id="UP000245133"/>
    </source>
</evidence>
<feature type="signal peptide" evidence="4">
    <location>
        <begin position="1"/>
        <end position="24"/>
    </location>
</feature>
<organism evidence="5 6">
    <name type="scientific">Leptospira ryugenii</name>
    <dbReference type="NCBI Taxonomy" id="1917863"/>
    <lineage>
        <taxon>Bacteria</taxon>
        <taxon>Pseudomonadati</taxon>
        <taxon>Spirochaetota</taxon>
        <taxon>Spirochaetia</taxon>
        <taxon>Leptospirales</taxon>
        <taxon>Leptospiraceae</taxon>
        <taxon>Leptospira</taxon>
    </lineage>
</organism>
<evidence type="ECO:0000256" key="1">
    <source>
        <dbReference type="ARBA" id="ARBA00006429"/>
    </source>
</evidence>
<keyword evidence="4" id="KW-0732">Signal</keyword>
<dbReference type="AlphaFoldDB" id="A0A2P2DWD0"/>
<dbReference type="GO" id="GO:0016787">
    <property type="term" value="F:hydrolase activity"/>
    <property type="evidence" value="ECO:0007669"/>
    <property type="project" value="UniProtKB-KW"/>
</dbReference>
<reference evidence="5 6" key="1">
    <citation type="submission" date="2018-02" db="EMBL/GenBank/DDBJ databases">
        <title>Novel Leptospira species isolated from soil and water in Japan.</title>
        <authorList>
            <person name="Nakao R."/>
            <person name="Masuzawa T."/>
        </authorList>
    </citation>
    <scope>NUCLEOTIDE SEQUENCE [LARGE SCALE GENOMIC DNA]</scope>
    <source>
        <strain evidence="5 6">YH101</strain>
    </source>
</reference>
<keyword evidence="2" id="KW-0540">Nuclease</keyword>
<sequence length="258" mass="29884">MVDYRQMKQTILCLGLISISVLFALSNLPSETEAEGTKSFQIDDFNKAKKFLRRIYRKGGYDFYCSCPFQVSSSLEGRFEIQREQCALESRTGNERSKYIEWEHIVPAHAFGKHRSCWTDDSCYVQGKKVKGRKCCQGTDPEFREIEADLHNLVPAPGELNQDRGNFDFGIIPGEPRQYGACDFEVNFSEAVAEPREAIRGDIARIYFYMEKQWGVEIQKSKRTLYEKWNQEDPVDTFEIQKNEAVEKVQGRKNPFIP</sequence>
<dbReference type="Pfam" id="PF04231">
    <property type="entry name" value="Endonuclease_1"/>
    <property type="match status" value="1"/>
</dbReference>
<dbReference type="SUPFAM" id="SSF54060">
    <property type="entry name" value="His-Me finger endonucleases"/>
    <property type="match status" value="1"/>
</dbReference>
<evidence type="ECO:0000313" key="5">
    <source>
        <dbReference type="EMBL" id="GBF48945.1"/>
    </source>
</evidence>
<dbReference type="Proteomes" id="UP000245133">
    <property type="component" value="Unassembled WGS sequence"/>
</dbReference>